<dbReference type="PROSITE" id="PS50931">
    <property type="entry name" value="HTH_LYSR"/>
    <property type="match status" value="1"/>
</dbReference>
<dbReference type="SUPFAM" id="SSF46785">
    <property type="entry name" value="Winged helix' DNA-binding domain"/>
    <property type="match status" value="1"/>
</dbReference>
<keyword evidence="3" id="KW-0238">DNA-binding</keyword>
<dbReference type="CDD" id="cd05466">
    <property type="entry name" value="PBP2_LTTR_substrate"/>
    <property type="match status" value="1"/>
</dbReference>
<dbReference type="PANTHER" id="PTHR30126">
    <property type="entry name" value="HTH-TYPE TRANSCRIPTIONAL REGULATOR"/>
    <property type="match status" value="1"/>
</dbReference>
<dbReference type="PRINTS" id="PR00039">
    <property type="entry name" value="HTHLYSR"/>
</dbReference>
<dbReference type="Gene3D" id="3.40.190.290">
    <property type="match status" value="1"/>
</dbReference>
<dbReference type="InterPro" id="IPR000847">
    <property type="entry name" value="LysR_HTH_N"/>
</dbReference>
<evidence type="ECO:0000256" key="2">
    <source>
        <dbReference type="ARBA" id="ARBA00023015"/>
    </source>
</evidence>
<keyword evidence="4" id="KW-0804">Transcription</keyword>
<dbReference type="PANTHER" id="PTHR30126:SF40">
    <property type="entry name" value="HTH-TYPE TRANSCRIPTIONAL REGULATOR GLTR"/>
    <property type="match status" value="1"/>
</dbReference>
<comment type="similarity">
    <text evidence="1">Belongs to the LysR transcriptional regulatory family.</text>
</comment>
<reference evidence="6 7" key="1">
    <citation type="submission" date="2021-02" db="EMBL/GenBank/DDBJ databases">
        <title>Complete genome of Desulfoluna sp. strain ASN36.</title>
        <authorList>
            <person name="Takahashi A."/>
            <person name="Kojima H."/>
            <person name="Fukui M."/>
        </authorList>
    </citation>
    <scope>NUCLEOTIDE SEQUENCE [LARGE SCALE GENOMIC DNA]</scope>
    <source>
        <strain evidence="6 7">ASN36</strain>
    </source>
</reference>
<organism evidence="6 7">
    <name type="scientific">Desulfoluna limicola</name>
    <dbReference type="NCBI Taxonomy" id="2810562"/>
    <lineage>
        <taxon>Bacteria</taxon>
        <taxon>Pseudomonadati</taxon>
        <taxon>Thermodesulfobacteriota</taxon>
        <taxon>Desulfobacteria</taxon>
        <taxon>Desulfobacterales</taxon>
        <taxon>Desulfolunaceae</taxon>
        <taxon>Desulfoluna</taxon>
    </lineage>
</organism>
<feature type="domain" description="HTH lysR-type" evidence="5">
    <location>
        <begin position="6"/>
        <end position="63"/>
    </location>
</feature>
<dbReference type="SUPFAM" id="SSF53850">
    <property type="entry name" value="Periplasmic binding protein-like II"/>
    <property type="match status" value="1"/>
</dbReference>
<proteinExistence type="inferred from homology"/>
<dbReference type="InterPro" id="IPR036390">
    <property type="entry name" value="WH_DNA-bd_sf"/>
</dbReference>
<evidence type="ECO:0000256" key="3">
    <source>
        <dbReference type="ARBA" id="ARBA00023125"/>
    </source>
</evidence>
<dbReference type="InterPro" id="IPR036388">
    <property type="entry name" value="WH-like_DNA-bd_sf"/>
</dbReference>
<evidence type="ECO:0000313" key="6">
    <source>
        <dbReference type="EMBL" id="BCS99131.1"/>
    </source>
</evidence>
<dbReference type="Pfam" id="PF03466">
    <property type="entry name" value="LysR_substrate"/>
    <property type="match status" value="1"/>
</dbReference>
<sequence length="298" mass="32654">MNGDNVEIYQLKTFVTVAEEAHLTRAAERLNTSQPAVSAHIKALEESLGTTLFLRTPKGMVLTEEGRVLRKSAQAVLDARDAMELQAQKLKQELTGTLRIGLNTDPMRLNAGSFASWIKTRHSGLNLEYLQSISGKILLDLKAGVLDGGYYYGSCAYGEIDSLYIKDVELVVAGPAAWSGTITGASWATIAELPWVGFPPHCPYNEALTPLLEKSDIRPGIAMLSDNESTINTMVQSGIGLSIMLKEDALKDQRDGKLVIWDGELLTLPLSFGYLKKREEEPVMQAALKGIRDVFGKR</sequence>
<dbReference type="EMBL" id="AP024488">
    <property type="protein sequence ID" value="BCS99131.1"/>
    <property type="molecule type" value="Genomic_DNA"/>
</dbReference>
<dbReference type="InterPro" id="IPR005119">
    <property type="entry name" value="LysR_subst-bd"/>
</dbReference>
<name>A0ABM7PPN5_9BACT</name>
<keyword evidence="2" id="KW-0805">Transcription regulation</keyword>
<dbReference type="Pfam" id="PF00126">
    <property type="entry name" value="HTH_1"/>
    <property type="match status" value="1"/>
</dbReference>
<evidence type="ECO:0000259" key="5">
    <source>
        <dbReference type="PROSITE" id="PS50931"/>
    </source>
</evidence>
<accession>A0ABM7PPN5</accession>
<evidence type="ECO:0000256" key="1">
    <source>
        <dbReference type="ARBA" id="ARBA00009437"/>
    </source>
</evidence>
<dbReference type="Proteomes" id="UP001320148">
    <property type="component" value="Chromosome"/>
</dbReference>
<evidence type="ECO:0000256" key="4">
    <source>
        <dbReference type="ARBA" id="ARBA00023163"/>
    </source>
</evidence>
<protein>
    <submittedName>
        <fullName evidence="6">LysR family transcriptional regulator</fullName>
    </submittedName>
</protein>
<evidence type="ECO:0000313" key="7">
    <source>
        <dbReference type="Proteomes" id="UP001320148"/>
    </source>
</evidence>
<gene>
    <name evidence="6" type="ORF">DSLASN_47630</name>
</gene>
<dbReference type="Gene3D" id="1.10.10.10">
    <property type="entry name" value="Winged helix-like DNA-binding domain superfamily/Winged helix DNA-binding domain"/>
    <property type="match status" value="1"/>
</dbReference>
<keyword evidence="7" id="KW-1185">Reference proteome</keyword>